<dbReference type="RefSeq" id="WP_089870882.1">
    <property type="nucleotide sequence ID" value="NZ_FNBH01000001.1"/>
</dbReference>
<keyword evidence="2" id="KW-1185">Reference proteome</keyword>
<protein>
    <submittedName>
        <fullName evidence="1">Uncharacterized protein</fullName>
    </submittedName>
</protein>
<proteinExistence type="predicted"/>
<sequence length="142" mass="17017">MDYRAELEILLDDENMKFETWLSRYPIQECPNLILEYKKVMQKYAIEIGDFKSLEELQELDELADKIENFTIDTYAAKQEKFNEIEALKRKIEAMKELFLKSDSKEISLSDEVLTDLREIVKYLKSHGLYDEEMWKPLKHLL</sequence>
<name>A0A1G7G6W9_9FLAO</name>
<reference evidence="2" key="1">
    <citation type="submission" date="2016-10" db="EMBL/GenBank/DDBJ databases">
        <authorList>
            <person name="Varghese N."/>
            <person name="Submissions S."/>
        </authorList>
    </citation>
    <scope>NUCLEOTIDE SEQUENCE [LARGE SCALE GENOMIC DNA]</scope>
    <source>
        <strain evidence="2">DSM 19684</strain>
    </source>
</reference>
<dbReference type="AlphaFoldDB" id="A0A1G7G6W9"/>
<dbReference type="Proteomes" id="UP000199203">
    <property type="component" value="Unassembled WGS sequence"/>
</dbReference>
<accession>A0A1G7G6W9</accession>
<gene>
    <name evidence="1" type="ORF">SAMN05421825_0357</name>
</gene>
<dbReference type="EMBL" id="FNBH01000001">
    <property type="protein sequence ID" value="SDE83886.1"/>
    <property type="molecule type" value="Genomic_DNA"/>
</dbReference>
<organism evidence="1 2">
    <name type="scientific">Epilithonimonas hungarica</name>
    <dbReference type="NCBI Taxonomy" id="454006"/>
    <lineage>
        <taxon>Bacteria</taxon>
        <taxon>Pseudomonadati</taxon>
        <taxon>Bacteroidota</taxon>
        <taxon>Flavobacteriia</taxon>
        <taxon>Flavobacteriales</taxon>
        <taxon>Weeksellaceae</taxon>
        <taxon>Chryseobacterium group</taxon>
        <taxon>Epilithonimonas</taxon>
    </lineage>
</organism>
<evidence type="ECO:0000313" key="2">
    <source>
        <dbReference type="Proteomes" id="UP000199203"/>
    </source>
</evidence>
<evidence type="ECO:0000313" key="1">
    <source>
        <dbReference type="EMBL" id="SDE83886.1"/>
    </source>
</evidence>
<dbReference type="STRING" id="454006.SAMN05421825_0357"/>
<dbReference type="OrthoDB" id="1254726at2"/>